<keyword evidence="7" id="KW-0411">Iron-sulfur</keyword>
<dbReference type="InterPro" id="IPR017927">
    <property type="entry name" value="FAD-bd_FR_type"/>
</dbReference>
<evidence type="ECO:0000256" key="6">
    <source>
        <dbReference type="ARBA" id="ARBA00023004"/>
    </source>
</evidence>
<evidence type="ECO:0000256" key="2">
    <source>
        <dbReference type="ARBA" id="ARBA00022630"/>
    </source>
</evidence>
<dbReference type="InterPro" id="IPR006058">
    <property type="entry name" value="2Fe2S_fd_BS"/>
</dbReference>
<evidence type="ECO:0008006" key="12">
    <source>
        <dbReference type="Google" id="ProtNLM"/>
    </source>
</evidence>
<dbReference type="SUPFAM" id="SSF63380">
    <property type="entry name" value="Riboflavin synthase domain-like"/>
    <property type="match status" value="1"/>
</dbReference>
<dbReference type="Gene3D" id="3.40.50.80">
    <property type="entry name" value="Nucleotide-binding domain of ferredoxin-NADP reductase (FNR) module"/>
    <property type="match status" value="1"/>
</dbReference>
<organism evidence="10 11">
    <name type="scientific">Rhodococcus opacus</name>
    <name type="common">Nocardia opaca</name>
    <dbReference type="NCBI Taxonomy" id="37919"/>
    <lineage>
        <taxon>Bacteria</taxon>
        <taxon>Bacillati</taxon>
        <taxon>Actinomycetota</taxon>
        <taxon>Actinomycetes</taxon>
        <taxon>Mycobacteriales</taxon>
        <taxon>Nocardiaceae</taxon>
        <taxon>Rhodococcus</taxon>
    </lineage>
</organism>
<dbReference type="PANTHER" id="PTHR47354:SF1">
    <property type="entry name" value="CARNITINE MONOOXYGENASE REDUCTASE SUBUNIT"/>
    <property type="match status" value="1"/>
</dbReference>
<evidence type="ECO:0000313" key="11">
    <source>
        <dbReference type="Proteomes" id="UP000028488"/>
    </source>
</evidence>
<dbReference type="InterPro" id="IPR017938">
    <property type="entry name" value="Riboflavin_synthase-like_b-brl"/>
</dbReference>
<dbReference type="Proteomes" id="UP000028488">
    <property type="component" value="Plasmid pPDG2"/>
</dbReference>
<dbReference type="PROSITE" id="PS51384">
    <property type="entry name" value="FAD_FR"/>
    <property type="match status" value="1"/>
</dbReference>
<evidence type="ECO:0000313" key="10">
    <source>
        <dbReference type="EMBL" id="AII10867.1"/>
    </source>
</evidence>
<dbReference type="Gene3D" id="2.40.30.10">
    <property type="entry name" value="Translation factors"/>
    <property type="match status" value="1"/>
</dbReference>
<gene>
    <name evidence="10" type="ORF">EP51_42710</name>
</gene>
<evidence type="ECO:0000259" key="9">
    <source>
        <dbReference type="PROSITE" id="PS51384"/>
    </source>
</evidence>
<evidence type="ECO:0000256" key="3">
    <source>
        <dbReference type="ARBA" id="ARBA00022714"/>
    </source>
</evidence>
<reference evidence="10 11" key="1">
    <citation type="submission" date="2014-07" db="EMBL/GenBank/DDBJ databases">
        <title>Genome Sequence of Rhodococcus opacus Strain R7, a Biodegrader of Mono- and Polycyclic Aromatic Hydrocarbons.</title>
        <authorList>
            <person name="Di Gennaro P."/>
            <person name="Zampolli J."/>
            <person name="Presti I."/>
            <person name="Cappelletti M."/>
            <person name="D'Ursi P."/>
            <person name="Orro A."/>
            <person name="Mezzelani A."/>
            <person name="Milanesi L."/>
        </authorList>
    </citation>
    <scope>NUCLEOTIDE SEQUENCE [LARGE SCALE GENOMIC DNA]</scope>
    <source>
        <strain evidence="10 11">R7</strain>
        <plasmid evidence="10">pPDG2</plasmid>
    </source>
</reference>
<evidence type="ECO:0000259" key="8">
    <source>
        <dbReference type="PROSITE" id="PS51085"/>
    </source>
</evidence>
<dbReference type="PANTHER" id="PTHR47354">
    <property type="entry name" value="NADH OXIDOREDUCTASE HCR"/>
    <property type="match status" value="1"/>
</dbReference>
<keyword evidence="4" id="KW-0479">Metal-binding</keyword>
<keyword evidence="3" id="KW-0001">2Fe-2S</keyword>
<keyword evidence="2" id="KW-0285">Flavoprotein</keyword>
<dbReference type="PRINTS" id="PR00409">
    <property type="entry name" value="PHDIOXRDTASE"/>
</dbReference>
<protein>
    <recommendedName>
        <fullName evidence="12">Oxidoreductase</fullName>
    </recommendedName>
</protein>
<dbReference type="PROSITE" id="PS00197">
    <property type="entry name" value="2FE2S_FER_1"/>
    <property type="match status" value="1"/>
</dbReference>
<dbReference type="CDD" id="cd00207">
    <property type="entry name" value="fer2"/>
    <property type="match status" value="1"/>
</dbReference>
<dbReference type="EMBL" id="CP008949">
    <property type="protein sequence ID" value="AII10867.1"/>
    <property type="molecule type" value="Genomic_DNA"/>
</dbReference>
<dbReference type="PROSITE" id="PS51085">
    <property type="entry name" value="2FE2S_FER_2"/>
    <property type="match status" value="1"/>
</dbReference>
<name>A0A076F0B2_RHOOP</name>
<dbReference type="GO" id="GO:0016491">
    <property type="term" value="F:oxidoreductase activity"/>
    <property type="evidence" value="ECO:0007669"/>
    <property type="project" value="UniProtKB-KW"/>
</dbReference>
<dbReference type="InterPro" id="IPR012675">
    <property type="entry name" value="Beta-grasp_dom_sf"/>
</dbReference>
<keyword evidence="10" id="KW-0614">Plasmid</keyword>
<proteinExistence type="predicted"/>
<feature type="domain" description="2Fe-2S ferredoxin-type" evidence="8">
    <location>
        <begin position="229"/>
        <end position="318"/>
    </location>
</feature>
<dbReference type="RefSeq" id="WP_128643207.1">
    <property type="nucleotide sequence ID" value="NZ_CP008949.1"/>
</dbReference>
<evidence type="ECO:0000256" key="5">
    <source>
        <dbReference type="ARBA" id="ARBA00023002"/>
    </source>
</evidence>
<comment type="cofactor">
    <cofactor evidence="1">
        <name>FAD</name>
        <dbReference type="ChEBI" id="CHEBI:57692"/>
    </cofactor>
</comment>
<sequence length="318" mass="34592">MSPDSTEMVVTAVTPESSRVVSLSLAAPDRRPLPRWEPGAHIDLVLGNGLTRQYSLCGDVDDRHHYRVAVLREPNSRGGSAYIHEKVQSGSIIRIRTPRNNFPLIDADYYQFVAGGIGITPLLPMIAAVERRRAPWRLLYGGKSVDSMAFLDEIGRHQGHITVCASNVSGRMDLEAALSSAKPGTAVYCCGPSGLVTAVKEGCERWATELDFRYELFQAPDDQAIHNEDDLPFEVECAASNVTLTVPPGTTILERVKEAGIDVLSDCEDGVCGSCDTPIISGEADHRDHVLDSAEQQANTCMMICVSRARGDKLVLDL</sequence>
<dbReference type="CDD" id="cd06185">
    <property type="entry name" value="PDR_like"/>
    <property type="match status" value="1"/>
</dbReference>
<evidence type="ECO:0000256" key="4">
    <source>
        <dbReference type="ARBA" id="ARBA00022723"/>
    </source>
</evidence>
<evidence type="ECO:0000256" key="1">
    <source>
        <dbReference type="ARBA" id="ARBA00001974"/>
    </source>
</evidence>
<dbReference type="SUPFAM" id="SSF52343">
    <property type="entry name" value="Ferredoxin reductase-like, C-terminal NADP-linked domain"/>
    <property type="match status" value="1"/>
</dbReference>
<dbReference type="InterPro" id="IPR050415">
    <property type="entry name" value="MRET"/>
</dbReference>
<dbReference type="InterPro" id="IPR036010">
    <property type="entry name" value="2Fe-2S_ferredoxin-like_sf"/>
</dbReference>
<dbReference type="InterPro" id="IPR001041">
    <property type="entry name" value="2Fe-2S_ferredoxin-type"/>
</dbReference>
<dbReference type="SUPFAM" id="SSF54292">
    <property type="entry name" value="2Fe-2S ferredoxin-like"/>
    <property type="match status" value="1"/>
</dbReference>
<geneLocation type="plasmid" evidence="10 11">
    <name>pPDG2</name>
</geneLocation>
<dbReference type="InterPro" id="IPR039261">
    <property type="entry name" value="FNR_nucleotide-bd"/>
</dbReference>
<accession>A0A076F0B2</accession>
<dbReference type="Gene3D" id="3.10.20.30">
    <property type="match status" value="1"/>
</dbReference>
<evidence type="ECO:0000256" key="7">
    <source>
        <dbReference type="ARBA" id="ARBA00023014"/>
    </source>
</evidence>
<dbReference type="GO" id="GO:0046872">
    <property type="term" value="F:metal ion binding"/>
    <property type="evidence" value="ECO:0007669"/>
    <property type="project" value="UniProtKB-KW"/>
</dbReference>
<dbReference type="AlphaFoldDB" id="A0A076F0B2"/>
<feature type="domain" description="FAD-binding FR-type" evidence="9">
    <location>
        <begin position="3"/>
        <end position="105"/>
    </location>
</feature>
<dbReference type="Pfam" id="PF00111">
    <property type="entry name" value="Fer2"/>
    <property type="match status" value="1"/>
</dbReference>
<keyword evidence="5" id="KW-0560">Oxidoreductase</keyword>
<dbReference type="GO" id="GO:0051537">
    <property type="term" value="F:2 iron, 2 sulfur cluster binding"/>
    <property type="evidence" value="ECO:0007669"/>
    <property type="project" value="UniProtKB-KW"/>
</dbReference>
<keyword evidence="6" id="KW-0408">Iron</keyword>